<evidence type="ECO:0000313" key="4">
    <source>
        <dbReference type="Proteomes" id="UP001152797"/>
    </source>
</evidence>
<evidence type="ECO:0000256" key="1">
    <source>
        <dbReference type="SAM" id="MobiDB-lite"/>
    </source>
</evidence>
<reference evidence="3" key="2">
    <citation type="submission" date="2024-04" db="EMBL/GenBank/DDBJ databases">
        <authorList>
            <person name="Chen Y."/>
            <person name="Shah S."/>
            <person name="Dougan E. K."/>
            <person name="Thang M."/>
            <person name="Chan C."/>
        </authorList>
    </citation>
    <scope>NUCLEOTIDE SEQUENCE [LARGE SCALE GENOMIC DNA]</scope>
</reference>
<evidence type="ECO:0000313" key="2">
    <source>
        <dbReference type="EMBL" id="CAI3996143.1"/>
    </source>
</evidence>
<dbReference type="Proteomes" id="UP001152797">
    <property type="component" value="Unassembled WGS sequence"/>
</dbReference>
<sequence>MAAINGHQRQQVADCLAETFPILASEVQRSFQDGEPDKVGLCLSGLVRIAATLPAEGSEAASFVREVISPSAENILLVCQDDGLEFFEVAAPLLQLEGGEAWTKLLQYLALEGLQKLPDSQESISRLVSILEWAASKDGHISCPPFFDFAVQELSQRMGGALATPADVRKAAKLLMFVHLERPDLLPASAAAIAKTSLMVQPTDLPEVALSLSAMAGLYLRIASLGTSTADVQKHKANESNDDTAVLAGSLEVLSQTAQGLLGPTNSQSDAAFLALSAFAQACRHGNDSDPVRRRVVLSGVQLLDALCQAWTTAWNEKPELLSLQQAHIFVTCVRTFCIGKGAPAPPPSTLQVLDVVLQSITAANHKDARLCLAVLQEIHGDPICPPLLKSLLEAQGVKGEKGGEGAEGGLRQTDQQPGARERLRASMASGSVASQSPQGGFLRRIFGF</sequence>
<comment type="caution">
    <text evidence="2">The sequence shown here is derived from an EMBL/GenBank/DDBJ whole genome shotgun (WGS) entry which is preliminary data.</text>
</comment>
<organism evidence="2">
    <name type="scientific">Cladocopium goreaui</name>
    <dbReference type="NCBI Taxonomy" id="2562237"/>
    <lineage>
        <taxon>Eukaryota</taxon>
        <taxon>Sar</taxon>
        <taxon>Alveolata</taxon>
        <taxon>Dinophyceae</taxon>
        <taxon>Suessiales</taxon>
        <taxon>Symbiodiniaceae</taxon>
        <taxon>Cladocopium</taxon>
    </lineage>
</organism>
<evidence type="ECO:0000313" key="3">
    <source>
        <dbReference type="EMBL" id="CAL1149518.1"/>
    </source>
</evidence>
<dbReference type="EMBL" id="CAMXCT020002163">
    <property type="protein sequence ID" value="CAL1149518.1"/>
    <property type="molecule type" value="Genomic_DNA"/>
</dbReference>
<protein>
    <submittedName>
        <fullName evidence="2">Uncharacterized protein</fullName>
    </submittedName>
</protein>
<dbReference type="OrthoDB" id="437105at2759"/>
<proteinExistence type="predicted"/>
<dbReference type="EMBL" id="CAMXCT030002163">
    <property type="protein sequence ID" value="CAL4783455.1"/>
    <property type="molecule type" value="Genomic_DNA"/>
</dbReference>
<gene>
    <name evidence="2" type="ORF">C1SCF055_LOCUS22643</name>
</gene>
<dbReference type="AlphaFoldDB" id="A0A9P1CSH4"/>
<accession>A0A9P1CSH4</accession>
<reference evidence="2" key="1">
    <citation type="submission" date="2022-10" db="EMBL/GenBank/DDBJ databases">
        <authorList>
            <person name="Chen Y."/>
            <person name="Dougan E. K."/>
            <person name="Chan C."/>
            <person name="Rhodes N."/>
            <person name="Thang M."/>
        </authorList>
    </citation>
    <scope>NUCLEOTIDE SEQUENCE</scope>
</reference>
<keyword evidence="4" id="KW-1185">Reference proteome</keyword>
<dbReference type="EMBL" id="CAMXCT010002163">
    <property type="protein sequence ID" value="CAI3996143.1"/>
    <property type="molecule type" value="Genomic_DNA"/>
</dbReference>
<feature type="region of interest" description="Disordered" evidence="1">
    <location>
        <begin position="400"/>
        <end position="436"/>
    </location>
</feature>
<name>A0A9P1CSH4_9DINO</name>